<evidence type="ECO:0000256" key="6">
    <source>
        <dbReference type="ARBA" id="ARBA00043993"/>
    </source>
</evidence>
<dbReference type="InterPro" id="IPR032692">
    <property type="entry name" value="YccS_N"/>
</dbReference>
<proteinExistence type="inferred from homology"/>
<keyword evidence="2" id="KW-1003">Cell membrane</keyword>
<evidence type="ECO:0000259" key="8">
    <source>
        <dbReference type="Pfam" id="PF12805"/>
    </source>
</evidence>
<feature type="transmembrane region" description="Helical" evidence="7">
    <location>
        <begin position="90"/>
        <end position="109"/>
    </location>
</feature>
<dbReference type="RefSeq" id="WP_119050199.1">
    <property type="nucleotide sequence ID" value="NZ_CP032157.1"/>
</dbReference>
<feature type="transmembrane region" description="Helical" evidence="7">
    <location>
        <begin position="402"/>
        <end position="419"/>
    </location>
</feature>
<comment type="subcellular location">
    <subcellularLocation>
        <location evidence="1">Cell membrane</location>
        <topology evidence="1">Multi-pass membrane protein</topology>
    </subcellularLocation>
</comment>
<dbReference type="GO" id="GO:0005886">
    <property type="term" value="C:plasma membrane"/>
    <property type="evidence" value="ECO:0007669"/>
    <property type="project" value="UniProtKB-SubCell"/>
</dbReference>
<evidence type="ECO:0000256" key="3">
    <source>
        <dbReference type="ARBA" id="ARBA00022692"/>
    </source>
</evidence>
<feature type="domain" description="Integral membrane protein YccS N-terminal" evidence="8">
    <location>
        <begin position="68"/>
        <end position="341"/>
    </location>
</feature>
<feature type="transmembrane region" description="Helical" evidence="7">
    <location>
        <begin position="141"/>
        <end position="161"/>
    </location>
</feature>
<evidence type="ECO:0000256" key="2">
    <source>
        <dbReference type="ARBA" id="ARBA00022475"/>
    </source>
</evidence>
<evidence type="ECO:0000256" key="4">
    <source>
        <dbReference type="ARBA" id="ARBA00022989"/>
    </source>
</evidence>
<feature type="transmembrane region" description="Helical" evidence="7">
    <location>
        <begin position="67"/>
        <end position="84"/>
    </location>
</feature>
<dbReference type="OrthoDB" id="8670769at2"/>
<dbReference type="AlphaFoldDB" id="A0A3B7MIT2"/>
<accession>A0A3B7MIT2</accession>
<dbReference type="InterPro" id="IPR049453">
    <property type="entry name" value="Memb_transporter_dom"/>
</dbReference>
<feature type="transmembrane region" description="Helical" evidence="7">
    <location>
        <begin position="472"/>
        <end position="488"/>
    </location>
</feature>
<dbReference type="PANTHER" id="PTHR30509:SF9">
    <property type="entry name" value="MULTIDRUG RESISTANCE PROTEIN MDTO"/>
    <property type="match status" value="1"/>
</dbReference>
<dbReference type="Pfam" id="PF12805">
    <property type="entry name" value="FUSC-like"/>
    <property type="match status" value="1"/>
</dbReference>
<feature type="domain" description="Integral membrane bound transporter" evidence="9">
    <location>
        <begin position="412"/>
        <end position="536"/>
    </location>
</feature>
<comment type="similarity">
    <text evidence="6">Belongs to the YccS/YhfK family.</text>
</comment>
<evidence type="ECO:0000313" key="11">
    <source>
        <dbReference type="Proteomes" id="UP000263900"/>
    </source>
</evidence>
<evidence type="ECO:0000256" key="1">
    <source>
        <dbReference type="ARBA" id="ARBA00004651"/>
    </source>
</evidence>
<keyword evidence="5 7" id="KW-0472">Membrane</keyword>
<evidence type="ECO:0000313" key="10">
    <source>
        <dbReference type="EMBL" id="AXY74312.1"/>
    </source>
</evidence>
<dbReference type="Pfam" id="PF13515">
    <property type="entry name" value="FUSC_2"/>
    <property type="match status" value="1"/>
</dbReference>
<dbReference type="Proteomes" id="UP000263900">
    <property type="component" value="Chromosome"/>
</dbReference>
<feature type="transmembrane region" description="Helical" evidence="7">
    <location>
        <begin position="116"/>
        <end position="135"/>
    </location>
</feature>
<evidence type="ECO:0000256" key="7">
    <source>
        <dbReference type="SAM" id="Phobius"/>
    </source>
</evidence>
<dbReference type="EMBL" id="CP032157">
    <property type="protein sequence ID" value="AXY74312.1"/>
    <property type="molecule type" value="Genomic_DNA"/>
</dbReference>
<feature type="transmembrane region" description="Helical" evidence="7">
    <location>
        <begin position="38"/>
        <end position="55"/>
    </location>
</feature>
<dbReference type="PANTHER" id="PTHR30509">
    <property type="entry name" value="P-HYDROXYBENZOIC ACID EFFLUX PUMP SUBUNIT-RELATED"/>
    <property type="match status" value="1"/>
</dbReference>
<sequence>MDYTREFRKFISSQYLYAGVRITAGAIIPALILNHFGLLSSMMAIPLGALVVSTTDTPGPPQHRRNGMLVSILLNFAMVVIVGFSREIPWLIGLEIVAFGLFFSLAGVYGNRVNAIGIIALFVFIFNIDSHLASLNIWRDAAWFTVGGAWYAILSLTLYSLRPFKPIQQLLGENLMEIADYLRVKAAFYDKERDNDHLYRELMRLQVSMHQHQDELREMLFRARRVITESTSKGRILMMMFLDSMDLFERIMTTQQDYESLHKEFDDTQILPIYHRLIMQSSDELQRIGLAVQEGLPYKDDNSLDAAYKEASEAFFALRDQQLGPHTIEGFIKLRHILYSIEDLIERIGVLAHYSTYDRSISKNKALPDPERLEEQDSAGQEFNVRLLLDNLSLKSSHFRHAIRVTLAMMIGYIISLLYPLGHGYWILLTIVTILKPAYSITKQRNFQRLAGTLIGAAVSFALLYFIKDNTVLFILMLVAMIMAYSYLKLNYLIGSVGITAYVVMSFHFMNPDGLAIVLQDRIVDTGIGSLIAWLVSSFVLPLWEHEQIEPFIQQFVKANRQYFTEVAASFVGQATEIKNYRTARKDAFVALANMSDHFQRMLSEPKNKQPGLPHYHQFVATSHLLTSHIASLSYYAHRSASQYASADFQPLIKQVDDQFQQSLNLLDNQAITKTELKSGDYPIRARLQQLLEQRRQEMNAGPGNPEKSVRKTLSDLKAITDQFQLIYSITGEQVKIIEKLHKAE</sequence>
<gene>
    <name evidence="10" type="ORF">D3H65_10140</name>
</gene>
<evidence type="ECO:0000259" key="9">
    <source>
        <dbReference type="Pfam" id="PF13515"/>
    </source>
</evidence>
<keyword evidence="4 7" id="KW-1133">Transmembrane helix</keyword>
<keyword evidence="11" id="KW-1185">Reference proteome</keyword>
<name>A0A3B7MIT2_9BACT</name>
<reference evidence="10 11" key="1">
    <citation type="submission" date="2018-09" db="EMBL/GenBank/DDBJ databases">
        <title>Genome sequencing of strain 6GH32-13.</title>
        <authorList>
            <person name="Weon H.-Y."/>
            <person name="Heo J."/>
            <person name="Kwon S.-W."/>
        </authorList>
    </citation>
    <scope>NUCLEOTIDE SEQUENCE [LARGE SCALE GENOMIC DNA]</scope>
    <source>
        <strain evidence="10 11">5GH32-13</strain>
    </source>
</reference>
<keyword evidence="3 7" id="KW-0812">Transmembrane</keyword>
<feature type="transmembrane region" description="Helical" evidence="7">
    <location>
        <begin position="493"/>
        <end position="511"/>
    </location>
</feature>
<feature type="transmembrane region" description="Helical" evidence="7">
    <location>
        <begin position="449"/>
        <end position="466"/>
    </location>
</feature>
<organism evidence="10 11">
    <name type="scientific">Paraflavitalea soli</name>
    <dbReference type="NCBI Taxonomy" id="2315862"/>
    <lineage>
        <taxon>Bacteria</taxon>
        <taxon>Pseudomonadati</taxon>
        <taxon>Bacteroidota</taxon>
        <taxon>Chitinophagia</taxon>
        <taxon>Chitinophagales</taxon>
        <taxon>Chitinophagaceae</taxon>
        <taxon>Paraflavitalea</taxon>
    </lineage>
</organism>
<protein>
    <submittedName>
        <fullName evidence="10">FUSC family protein</fullName>
    </submittedName>
</protein>
<evidence type="ECO:0000256" key="5">
    <source>
        <dbReference type="ARBA" id="ARBA00023136"/>
    </source>
</evidence>
<dbReference type="KEGG" id="pseg:D3H65_10140"/>